<evidence type="ECO:0000313" key="2">
    <source>
        <dbReference type="Proteomes" id="UP000267821"/>
    </source>
</evidence>
<accession>A0A3N4LFR5</accession>
<dbReference type="Proteomes" id="UP000267821">
    <property type="component" value="Unassembled WGS sequence"/>
</dbReference>
<reference evidence="1 2" key="1">
    <citation type="journal article" date="2018" name="Nat. Ecol. Evol.">
        <title>Pezizomycetes genomes reveal the molecular basis of ectomycorrhizal truffle lifestyle.</title>
        <authorList>
            <person name="Murat C."/>
            <person name="Payen T."/>
            <person name="Noel B."/>
            <person name="Kuo A."/>
            <person name="Morin E."/>
            <person name="Chen J."/>
            <person name="Kohler A."/>
            <person name="Krizsan K."/>
            <person name="Balestrini R."/>
            <person name="Da Silva C."/>
            <person name="Montanini B."/>
            <person name="Hainaut M."/>
            <person name="Levati E."/>
            <person name="Barry K.W."/>
            <person name="Belfiori B."/>
            <person name="Cichocki N."/>
            <person name="Clum A."/>
            <person name="Dockter R.B."/>
            <person name="Fauchery L."/>
            <person name="Guy J."/>
            <person name="Iotti M."/>
            <person name="Le Tacon F."/>
            <person name="Lindquist E.A."/>
            <person name="Lipzen A."/>
            <person name="Malagnac F."/>
            <person name="Mello A."/>
            <person name="Molinier V."/>
            <person name="Miyauchi S."/>
            <person name="Poulain J."/>
            <person name="Riccioni C."/>
            <person name="Rubini A."/>
            <person name="Sitrit Y."/>
            <person name="Splivallo R."/>
            <person name="Traeger S."/>
            <person name="Wang M."/>
            <person name="Zifcakova L."/>
            <person name="Wipf D."/>
            <person name="Zambonelli A."/>
            <person name="Paolocci F."/>
            <person name="Nowrousian M."/>
            <person name="Ottonello S."/>
            <person name="Baldrian P."/>
            <person name="Spatafora J.W."/>
            <person name="Henrissat B."/>
            <person name="Nagy L.G."/>
            <person name="Aury J.M."/>
            <person name="Wincker P."/>
            <person name="Grigoriev I.V."/>
            <person name="Bonfante P."/>
            <person name="Martin F.M."/>
        </authorList>
    </citation>
    <scope>NUCLEOTIDE SEQUENCE [LARGE SCALE GENOMIC DNA]</scope>
    <source>
        <strain evidence="1 2">ATCC MYA-4762</strain>
    </source>
</reference>
<keyword evidence="2" id="KW-1185">Reference proteome</keyword>
<gene>
    <name evidence="1" type="ORF">L211DRAFT_840344</name>
</gene>
<dbReference type="EMBL" id="ML121557">
    <property type="protein sequence ID" value="RPB21727.1"/>
    <property type="molecule type" value="Genomic_DNA"/>
</dbReference>
<dbReference type="InParanoid" id="A0A3N4LFR5"/>
<organism evidence="1 2">
    <name type="scientific">Terfezia boudieri ATCC MYA-4762</name>
    <dbReference type="NCBI Taxonomy" id="1051890"/>
    <lineage>
        <taxon>Eukaryota</taxon>
        <taxon>Fungi</taxon>
        <taxon>Dikarya</taxon>
        <taxon>Ascomycota</taxon>
        <taxon>Pezizomycotina</taxon>
        <taxon>Pezizomycetes</taxon>
        <taxon>Pezizales</taxon>
        <taxon>Pezizaceae</taxon>
        <taxon>Terfezia</taxon>
    </lineage>
</organism>
<evidence type="ECO:0000313" key="1">
    <source>
        <dbReference type="EMBL" id="RPB21727.1"/>
    </source>
</evidence>
<name>A0A3N4LFR5_9PEZI</name>
<protein>
    <submittedName>
        <fullName evidence="1">Uncharacterized protein</fullName>
    </submittedName>
</protein>
<dbReference type="AlphaFoldDB" id="A0A3N4LFR5"/>
<sequence length="51" mass="5858">MKKLYCICLFLVPVILILSLAIPWRLRHTVVELILRISRKALRKADAEGPS</sequence>
<proteinExistence type="predicted"/>